<keyword evidence="2" id="KW-0812">Transmembrane</keyword>
<evidence type="ECO:0000256" key="1">
    <source>
        <dbReference type="SAM" id="MobiDB-lite"/>
    </source>
</evidence>
<keyword evidence="2" id="KW-1133">Transmembrane helix</keyword>
<feature type="compositionally biased region" description="Low complexity" evidence="1">
    <location>
        <begin position="1"/>
        <end position="12"/>
    </location>
</feature>
<feature type="region of interest" description="Disordered" evidence="1">
    <location>
        <begin position="1"/>
        <end position="30"/>
    </location>
</feature>
<gene>
    <name evidence="4" type="ORF">EIY87_39795</name>
</gene>
<dbReference type="OrthoDB" id="3679173at2"/>
<evidence type="ECO:0000256" key="2">
    <source>
        <dbReference type="SAM" id="Phobius"/>
    </source>
</evidence>
<dbReference type="InterPro" id="IPR011047">
    <property type="entry name" value="Quinoprotein_ADH-like_sf"/>
</dbReference>
<name>A0A427SX79_9PSEU</name>
<keyword evidence="2" id="KW-0472">Membrane</keyword>
<organism evidence="4 5">
    <name type="scientific">Amycolatopsis eburnea</name>
    <dbReference type="NCBI Taxonomy" id="2267691"/>
    <lineage>
        <taxon>Bacteria</taxon>
        <taxon>Bacillati</taxon>
        <taxon>Actinomycetota</taxon>
        <taxon>Actinomycetes</taxon>
        <taxon>Pseudonocardiales</taxon>
        <taxon>Pseudonocardiaceae</taxon>
        <taxon>Amycolatopsis</taxon>
    </lineage>
</organism>
<feature type="transmembrane region" description="Helical" evidence="2">
    <location>
        <begin position="37"/>
        <end position="57"/>
    </location>
</feature>
<reference evidence="4 5" key="1">
    <citation type="submission" date="2018-12" db="EMBL/GenBank/DDBJ databases">
        <title>Amycolatopsis eburnea sp. nov. actinomycete associate with arbuscular mycorrhiza fungal spore.</title>
        <authorList>
            <person name="Lumyong S."/>
            <person name="Chaiya L."/>
        </authorList>
    </citation>
    <scope>NUCLEOTIDE SEQUENCE [LARGE SCALE GENOMIC DNA]</scope>
    <source>
        <strain evidence="4 5">GLM-1</strain>
    </source>
</reference>
<sequence length="523" mass="54909">MNQQQPWRGQPQYGPPPQYQQYHRFPPPPRKRGNRGLIVLVVAVTLLAAAAGGYFLFFAGGGGGSGGGTAADQDYDATVREHGAAEVAWRVAQGGAADQAVANGAWLTGEHLVRRLPGRVVAYDLSSGDEAWAFPLDDPPKDNCKSSREQSGNRVALLRSVGEGQPRTKSRAGTPGGCGKLTVLDLGTGKEVFTADLAPDADKKLPDTMARPVLTADRVVVDTAPGRVFDLAGGAEVPVPPAFAGCTAPSLGLFGDVLLADSTCPGNTEDRDHKNDELRTLRAYDANFALKWEWKTPKDDKGEPLPVRGVLSVDPLVVEVGHSGHETRLLAVDPASGAAKPFAAYKTDTRGEFKYACAGQGLRDCPAAKVVGGKVILSTSPVQVNPGDPDAGGAQATEFRNELVALDIATGDAAWRTGKVAGRALAMVPTDDNRLIAFQPENPNGAKAMVFSVNPADGKATPVLAIGPAALADDKLNKVLRNQSFGGGGESDALWRDGLLIVIRTVYRPATAVEISTVAFRGK</sequence>
<protein>
    <recommendedName>
        <fullName evidence="3">Pyrrolo-quinoline quinone repeat domain-containing protein</fullName>
    </recommendedName>
</protein>
<dbReference type="AlphaFoldDB" id="A0A427SX79"/>
<dbReference type="Gene3D" id="2.130.10.10">
    <property type="entry name" value="YVTN repeat-like/Quinoprotein amine dehydrogenase"/>
    <property type="match status" value="1"/>
</dbReference>
<dbReference type="Pfam" id="PF13360">
    <property type="entry name" value="PQQ_2"/>
    <property type="match status" value="1"/>
</dbReference>
<dbReference type="RefSeq" id="WP_125315145.1">
    <property type="nucleotide sequence ID" value="NZ_RSEC01000061.1"/>
</dbReference>
<evidence type="ECO:0000313" key="4">
    <source>
        <dbReference type="EMBL" id="RSD09205.1"/>
    </source>
</evidence>
<feature type="domain" description="Pyrrolo-quinoline quinone repeat" evidence="3">
    <location>
        <begin position="118"/>
        <end position="439"/>
    </location>
</feature>
<proteinExistence type="predicted"/>
<dbReference type="Proteomes" id="UP000267081">
    <property type="component" value="Unassembled WGS sequence"/>
</dbReference>
<dbReference type="InterPro" id="IPR002372">
    <property type="entry name" value="PQQ_rpt_dom"/>
</dbReference>
<evidence type="ECO:0000259" key="3">
    <source>
        <dbReference type="Pfam" id="PF13360"/>
    </source>
</evidence>
<dbReference type="InterPro" id="IPR015943">
    <property type="entry name" value="WD40/YVTN_repeat-like_dom_sf"/>
</dbReference>
<comment type="caution">
    <text evidence="4">The sequence shown here is derived from an EMBL/GenBank/DDBJ whole genome shotgun (WGS) entry which is preliminary data.</text>
</comment>
<keyword evidence="5" id="KW-1185">Reference proteome</keyword>
<dbReference type="EMBL" id="RSEC01000061">
    <property type="protein sequence ID" value="RSD09205.1"/>
    <property type="molecule type" value="Genomic_DNA"/>
</dbReference>
<evidence type="ECO:0000313" key="5">
    <source>
        <dbReference type="Proteomes" id="UP000267081"/>
    </source>
</evidence>
<dbReference type="SUPFAM" id="SSF50998">
    <property type="entry name" value="Quinoprotein alcohol dehydrogenase-like"/>
    <property type="match status" value="1"/>
</dbReference>
<accession>A0A427SX79</accession>